<dbReference type="WBParaSite" id="nRc.2.0.1.t44516-RA">
    <property type="protein sequence ID" value="nRc.2.0.1.t44516-RA"/>
    <property type="gene ID" value="nRc.2.0.1.g44516"/>
</dbReference>
<sequence>MIDNVKGAKVVQSVCHLLGQIFDPLFIYALIIEHRLYVYTHTIPESGHRVTPRPGRHRWSSVSRLSRALIGSGEQHLKTND</sequence>
<dbReference type="Proteomes" id="UP000887565">
    <property type="component" value="Unplaced"/>
</dbReference>
<protein>
    <submittedName>
        <fullName evidence="2">Uncharacterized protein</fullName>
    </submittedName>
</protein>
<accession>A0A915L212</accession>
<proteinExistence type="predicted"/>
<keyword evidence="1" id="KW-1185">Reference proteome</keyword>
<name>A0A915L212_ROMCU</name>
<evidence type="ECO:0000313" key="2">
    <source>
        <dbReference type="WBParaSite" id="nRc.2.0.1.t44516-RA"/>
    </source>
</evidence>
<reference evidence="2" key="1">
    <citation type="submission" date="2022-11" db="UniProtKB">
        <authorList>
            <consortium name="WormBaseParasite"/>
        </authorList>
    </citation>
    <scope>IDENTIFICATION</scope>
</reference>
<organism evidence="1 2">
    <name type="scientific">Romanomermis culicivorax</name>
    <name type="common">Nematode worm</name>
    <dbReference type="NCBI Taxonomy" id="13658"/>
    <lineage>
        <taxon>Eukaryota</taxon>
        <taxon>Metazoa</taxon>
        <taxon>Ecdysozoa</taxon>
        <taxon>Nematoda</taxon>
        <taxon>Enoplea</taxon>
        <taxon>Dorylaimia</taxon>
        <taxon>Mermithida</taxon>
        <taxon>Mermithoidea</taxon>
        <taxon>Mermithidae</taxon>
        <taxon>Romanomermis</taxon>
    </lineage>
</organism>
<dbReference type="AlphaFoldDB" id="A0A915L212"/>
<evidence type="ECO:0000313" key="1">
    <source>
        <dbReference type="Proteomes" id="UP000887565"/>
    </source>
</evidence>